<keyword evidence="5 9" id="KW-1133">Transmembrane helix</keyword>
<dbReference type="InterPro" id="IPR011701">
    <property type="entry name" value="MFS"/>
</dbReference>
<feature type="compositionally biased region" description="Polar residues" evidence="8">
    <location>
        <begin position="1"/>
        <end position="24"/>
    </location>
</feature>
<evidence type="ECO:0000256" key="7">
    <source>
        <dbReference type="ARBA" id="ARBA00023180"/>
    </source>
</evidence>
<evidence type="ECO:0000256" key="2">
    <source>
        <dbReference type="ARBA" id="ARBA00006727"/>
    </source>
</evidence>
<dbReference type="InterPro" id="IPR050327">
    <property type="entry name" value="Proton-linked_MCT"/>
</dbReference>
<dbReference type="eggNOG" id="KOG2504">
    <property type="taxonomic scope" value="Eukaryota"/>
</dbReference>
<dbReference type="PROSITE" id="PS50850">
    <property type="entry name" value="MFS"/>
    <property type="match status" value="1"/>
</dbReference>
<keyword evidence="4 9" id="KW-0812">Transmembrane</keyword>
<protein>
    <recommendedName>
        <fullName evidence="10">Major facilitator superfamily (MFS) profile domain-containing protein</fullName>
    </recommendedName>
</protein>
<comment type="subcellular location">
    <subcellularLocation>
        <location evidence="1">Membrane</location>
        <topology evidence="1">Multi-pass membrane protein</topology>
    </subcellularLocation>
</comment>
<dbReference type="OrthoDB" id="5667at2759"/>
<feature type="transmembrane region" description="Helical" evidence="9">
    <location>
        <begin position="378"/>
        <end position="399"/>
    </location>
</feature>
<evidence type="ECO:0000313" key="11">
    <source>
        <dbReference type="EMBL" id="EKJ76390.1"/>
    </source>
</evidence>
<gene>
    <name evidence="11" type="ORF">FPSE_03389</name>
</gene>
<feature type="transmembrane region" description="Helical" evidence="9">
    <location>
        <begin position="180"/>
        <end position="200"/>
    </location>
</feature>
<keyword evidence="3" id="KW-0813">Transport</keyword>
<evidence type="ECO:0000256" key="4">
    <source>
        <dbReference type="ARBA" id="ARBA00022692"/>
    </source>
</evidence>
<organism evidence="11 12">
    <name type="scientific">Fusarium pseudograminearum (strain CS3096)</name>
    <name type="common">Wheat and barley crown-rot fungus</name>
    <dbReference type="NCBI Taxonomy" id="1028729"/>
    <lineage>
        <taxon>Eukaryota</taxon>
        <taxon>Fungi</taxon>
        <taxon>Dikarya</taxon>
        <taxon>Ascomycota</taxon>
        <taxon>Pezizomycotina</taxon>
        <taxon>Sordariomycetes</taxon>
        <taxon>Hypocreomycetidae</taxon>
        <taxon>Hypocreales</taxon>
        <taxon>Nectriaceae</taxon>
        <taxon>Fusarium</taxon>
    </lineage>
</organism>
<dbReference type="CDD" id="cd17352">
    <property type="entry name" value="MFS_MCT_SLC16"/>
    <property type="match status" value="1"/>
</dbReference>
<feature type="transmembrane region" description="Helical" evidence="9">
    <location>
        <begin position="291"/>
        <end position="313"/>
    </location>
</feature>
<evidence type="ECO:0000259" key="10">
    <source>
        <dbReference type="PROSITE" id="PS50850"/>
    </source>
</evidence>
<feature type="region of interest" description="Disordered" evidence="8">
    <location>
        <begin position="1"/>
        <end position="41"/>
    </location>
</feature>
<dbReference type="GO" id="GO:0022857">
    <property type="term" value="F:transmembrane transporter activity"/>
    <property type="evidence" value="ECO:0007669"/>
    <property type="project" value="InterPro"/>
</dbReference>
<dbReference type="KEGG" id="fpu:FPSE_03389"/>
<keyword evidence="12" id="KW-1185">Reference proteome</keyword>
<dbReference type="RefSeq" id="XP_009254783.1">
    <property type="nucleotide sequence ID" value="XM_009256508.1"/>
</dbReference>
<evidence type="ECO:0000256" key="6">
    <source>
        <dbReference type="ARBA" id="ARBA00023136"/>
    </source>
</evidence>
<name>K3W1S1_FUSPC</name>
<comment type="similarity">
    <text evidence="2">Belongs to the major facilitator superfamily. Monocarboxylate porter (TC 2.A.1.13) family.</text>
</comment>
<keyword evidence="7" id="KW-0325">Glycoprotein</keyword>
<dbReference type="PANTHER" id="PTHR11360:SF224">
    <property type="entry name" value="MAJOR FACILITATOR SUPERFAMILY (MFS) PROFILE DOMAIN-CONTAINING PROTEIN-RELATED"/>
    <property type="match status" value="1"/>
</dbReference>
<evidence type="ECO:0000256" key="9">
    <source>
        <dbReference type="SAM" id="Phobius"/>
    </source>
</evidence>
<feature type="transmembrane region" description="Helical" evidence="9">
    <location>
        <begin position="411"/>
        <end position="431"/>
    </location>
</feature>
<keyword evidence="6 9" id="KW-0472">Membrane</keyword>
<dbReference type="InterPro" id="IPR036259">
    <property type="entry name" value="MFS_trans_sf"/>
</dbReference>
<feature type="transmembrane region" description="Helical" evidence="9">
    <location>
        <begin position="257"/>
        <end position="279"/>
    </location>
</feature>
<comment type="caution">
    <text evidence="11">The sequence shown here is derived from an EMBL/GenBank/DDBJ whole genome shotgun (WGS) entry which is preliminary data.</text>
</comment>
<evidence type="ECO:0000256" key="3">
    <source>
        <dbReference type="ARBA" id="ARBA00022448"/>
    </source>
</evidence>
<reference evidence="11 12" key="1">
    <citation type="journal article" date="2012" name="PLoS Pathog.">
        <title>Comparative pathogenomics reveals horizontally acquired novel virulence genes in fungi infecting cereal hosts.</title>
        <authorList>
            <person name="Gardiner D.M."/>
            <person name="McDonald M.C."/>
            <person name="Covarelli L."/>
            <person name="Solomon P.S."/>
            <person name="Rusu A.G."/>
            <person name="Marshall M."/>
            <person name="Kazan K."/>
            <person name="Chakraborty S."/>
            <person name="McDonald B.A."/>
            <person name="Manners J.M."/>
        </authorList>
    </citation>
    <scope>NUCLEOTIDE SEQUENCE [LARGE SCALE GENOMIC DNA]</scope>
    <source>
        <strain evidence="11 12">CS3096</strain>
    </source>
</reference>
<evidence type="ECO:0000256" key="8">
    <source>
        <dbReference type="SAM" id="MobiDB-lite"/>
    </source>
</evidence>
<dbReference type="Gene3D" id="1.20.1250.20">
    <property type="entry name" value="MFS general substrate transporter like domains"/>
    <property type="match status" value="2"/>
</dbReference>
<dbReference type="EMBL" id="AFNW01000073">
    <property type="protein sequence ID" value="EKJ76390.1"/>
    <property type="molecule type" value="Genomic_DNA"/>
</dbReference>
<evidence type="ECO:0000256" key="5">
    <source>
        <dbReference type="ARBA" id="ARBA00022989"/>
    </source>
</evidence>
<feature type="transmembrane region" description="Helical" evidence="9">
    <location>
        <begin position="148"/>
        <end position="168"/>
    </location>
</feature>
<feature type="transmembrane region" description="Helical" evidence="9">
    <location>
        <begin position="320"/>
        <end position="340"/>
    </location>
</feature>
<feature type="transmembrane region" description="Helical" evidence="9">
    <location>
        <begin position="123"/>
        <end position="142"/>
    </location>
</feature>
<sequence length="444" mass="48382">MAAPTAQQSPHQSELTLQGQGFNNEKSDIEDGVAQPPVKPVAGSGAPDGGLEAWLVVLGAWCTSFCSFGWINSVGAFQEYYQNDLLKEYSSSTIAWIPSLQIFFIMGMGPIIGKLYDSYGPRWLILGGSFLHVFGIMMASISTEYYQILLSQGVCSAIGVSAIFQPALSVIHGWFDSKRGAAFGILSTGSSIGGIIFPIMVTRLIKLVGFGWSMRICAFMIMFLLIIANLTVKCFTPPRPQKVSRSQLAKPFREPEFVFCLLGFFFFTFGMFIPINYLPVQALQAGVNPSLVQYLIPILNAASLFGRIISGILGDRIGRYNIFIIVCYLSTIWVLALWIPCNTQNGLIAFAALFGYSSGAYVSLIAPLVAQISPIQEIGFRTGMVFFVSSIGGLTTNPISGQILEKPNGWIGVKVYAGVFCFVGTTFIFAARVHRVGWKVKAAF</sequence>
<feature type="transmembrane region" description="Helical" evidence="9">
    <location>
        <begin position="346"/>
        <end position="366"/>
    </location>
</feature>
<dbReference type="Pfam" id="PF07690">
    <property type="entry name" value="MFS_1"/>
    <property type="match status" value="1"/>
</dbReference>
<proteinExistence type="inferred from homology"/>
<accession>K3W1S1</accession>
<dbReference type="InterPro" id="IPR020846">
    <property type="entry name" value="MFS_dom"/>
</dbReference>
<dbReference type="Proteomes" id="UP000007978">
    <property type="component" value="Chromosome 1"/>
</dbReference>
<evidence type="ECO:0000313" key="12">
    <source>
        <dbReference type="Proteomes" id="UP000007978"/>
    </source>
</evidence>
<feature type="transmembrane region" description="Helical" evidence="9">
    <location>
        <begin position="53"/>
        <end position="73"/>
    </location>
</feature>
<dbReference type="GeneID" id="20362008"/>
<dbReference type="PANTHER" id="PTHR11360">
    <property type="entry name" value="MONOCARBOXYLATE TRANSPORTER"/>
    <property type="match status" value="1"/>
</dbReference>
<feature type="domain" description="Major facilitator superfamily (MFS) profile" evidence="10">
    <location>
        <begin position="53"/>
        <end position="444"/>
    </location>
</feature>
<dbReference type="HOGENOM" id="CLU_001265_1_0_1"/>
<dbReference type="SUPFAM" id="SSF103473">
    <property type="entry name" value="MFS general substrate transporter"/>
    <property type="match status" value="1"/>
</dbReference>
<evidence type="ECO:0000256" key="1">
    <source>
        <dbReference type="ARBA" id="ARBA00004141"/>
    </source>
</evidence>
<feature type="transmembrane region" description="Helical" evidence="9">
    <location>
        <begin position="93"/>
        <end position="111"/>
    </location>
</feature>
<feature type="transmembrane region" description="Helical" evidence="9">
    <location>
        <begin position="212"/>
        <end position="236"/>
    </location>
</feature>
<dbReference type="GO" id="GO:0016020">
    <property type="term" value="C:membrane"/>
    <property type="evidence" value="ECO:0007669"/>
    <property type="project" value="UniProtKB-SubCell"/>
</dbReference>
<dbReference type="AlphaFoldDB" id="K3W1S1"/>